<feature type="region of interest" description="Disordered" evidence="1">
    <location>
        <begin position="563"/>
        <end position="596"/>
    </location>
</feature>
<dbReference type="AlphaFoldDB" id="A0A9W9DHK1"/>
<keyword evidence="2" id="KW-0732">Signal</keyword>
<dbReference type="EMBL" id="JANVFS010000034">
    <property type="protein sequence ID" value="KAJ4469716.1"/>
    <property type="molecule type" value="Genomic_DNA"/>
</dbReference>
<evidence type="ECO:0000313" key="4">
    <source>
        <dbReference type="Proteomes" id="UP001150238"/>
    </source>
</evidence>
<comment type="caution">
    <text evidence="3">The sequence shown here is derived from an EMBL/GenBank/DDBJ whole genome shotgun (WGS) entry which is preliminary data.</text>
</comment>
<feature type="chain" id="PRO_5040846306" evidence="2">
    <location>
        <begin position="26"/>
        <end position="724"/>
    </location>
</feature>
<organism evidence="3 4">
    <name type="scientific">Lentinula lateritia</name>
    <dbReference type="NCBI Taxonomy" id="40482"/>
    <lineage>
        <taxon>Eukaryota</taxon>
        <taxon>Fungi</taxon>
        <taxon>Dikarya</taxon>
        <taxon>Basidiomycota</taxon>
        <taxon>Agaricomycotina</taxon>
        <taxon>Agaricomycetes</taxon>
        <taxon>Agaricomycetidae</taxon>
        <taxon>Agaricales</taxon>
        <taxon>Marasmiineae</taxon>
        <taxon>Omphalotaceae</taxon>
        <taxon>Lentinula</taxon>
    </lineage>
</organism>
<feature type="signal peptide" evidence="2">
    <location>
        <begin position="1"/>
        <end position="25"/>
    </location>
</feature>
<feature type="region of interest" description="Disordered" evidence="1">
    <location>
        <begin position="466"/>
        <end position="488"/>
    </location>
</feature>
<evidence type="ECO:0000256" key="1">
    <source>
        <dbReference type="SAM" id="MobiDB-lite"/>
    </source>
</evidence>
<dbReference type="Proteomes" id="UP001150238">
    <property type="component" value="Unassembled WGS sequence"/>
</dbReference>
<reference evidence="3" key="2">
    <citation type="journal article" date="2023" name="Proc. Natl. Acad. Sci. U.S.A.">
        <title>A global phylogenomic analysis of the shiitake genus Lentinula.</title>
        <authorList>
            <person name="Sierra-Patev S."/>
            <person name="Min B."/>
            <person name="Naranjo-Ortiz M."/>
            <person name="Looney B."/>
            <person name="Konkel Z."/>
            <person name="Slot J.C."/>
            <person name="Sakamoto Y."/>
            <person name="Steenwyk J.L."/>
            <person name="Rokas A."/>
            <person name="Carro J."/>
            <person name="Camarero S."/>
            <person name="Ferreira P."/>
            <person name="Molpeceres G."/>
            <person name="Ruiz-Duenas F.J."/>
            <person name="Serrano A."/>
            <person name="Henrissat B."/>
            <person name="Drula E."/>
            <person name="Hughes K.W."/>
            <person name="Mata J.L."/>
            <person name="Ishikawa N.K."/>
            <person name="Vargas-Isla R."/>
            <person name="Ushijima S."/>
            <person name="Smith C.A."/>
            <person name="Donoghue J."/>
            <person name="Ahrendt S."/>
            <person name="Andreopoulos W."/>
            <person name="He G."/>
            <person name="LaButti K."/>
            <person name="Lipzen A."/>
            <person name="Ng V."/>
            <person name="Riley R."/>
            <person name="Sandor L."/>
            <person name="Barry K."/>
            <person name="Martinez A.T."/>
            <person name="Xiao Y."/>
            <person name="Gibbons J.G."/>
            <person name="Terashima K."/>
            <person name="Grigoriev I.V."/>
            <person name="Hibbett D."/>
        </authorList>
    </citation>
    <scope>NUCLEOTIDE SEQUENCE</scope>
    <source>
        <strain evidence="3">Sp2 HRB7682 ss15</strain>
    </source>
</reference>
<evidence type="ECO:0000256" key="2">
    <source>
        <dbReference type="SAM" id="SignalP"/>
    </source>
</evidence>
<gene>
    <name evidence="3" type="ORF">C8J55DRAFT_523498</name>
</gene>
<proteinExistence type="predicted"/>
<protein>
    <submittedName>
        <fullName evidence="3">Uncharacterized protein</fullName>
    </submittedName>
</protein>
<reference evidence="3" key="1">
    <citation type="submission" date="2022-08" db="EMBL/GenBank/DDBJ databases">
        <authorList>
            <consortium name="DOE Joint Genome Institute"/>
            <person name="Min B."/>
            <person name="Riley R."/>
            <person name="Sierra-Patev S."/>
            <person name="Naranjo-Ortiz M."/>
            <person name="Looney B."/>
            <person name="Konkel Z."/>
            <person name="Slot J.C."/>
            <person name="Sakamoto Y."/>
            <person name="Steenwyk J.L."/>
            <person name="Rokas A."/>
            <person name="Carro J."/>
            <person name="Camarero S."/>
            <person name="Ferreira P."/>
            <person name="Molpeceres G."/>
            <person name="Ruiz-Duenas F.J."/>
            <person name="Serrano A."/>
            <person name="Henrissat B."/>
            <person name="Drula E."/>
            <person name="Hughes K.W."/>
            <person name="Mata J.L."/>
            <person name="Ishikawa N.K."/>
            <person name="Vargas-Isla R."/>
            <person name="Ushijima S."/>
            <person name="Smith C.A."/>
            <person name="Ahrendt S."/>
            <person name="Andreopoulos W."/>
            <person name="He G."/>
            <person name="Labutti K."/>
            <person name="Lipzen A."/>
            <person name="Ng V."/>
            <person name="Sandor L."/>
            <person name="Barry K."/>
            <person name="Martinez A.T."/>
            <person name="Xiao Y."/>
            <person name="Gibbons J.G."/>
            <person name="Terashima K."/>
            <person name="Hibbett D.S."/>
            <person name="Grigoriev I.V."/>
        </authorList>
    </citation>
    <scope>NUCLEOTIDE SEQUENCE</scope>
    <source>
        <strain evidence="3">Sp2 HRB7682 ss15</strain>
    </source>
</reference>
<evidence type="ECO:0000313" key="3">
    <source>
        <dbReference type="EMBL" id="KAJ4469716.1"/>
    </source>
</evidence>
<accession>A0A9W9DHK1</accession>
<sequence>MAFLFSGSTLSILLAGSTIITSVSAVNDWNTPCFDGTCQYSLTALPGQNGSGTMQIWGSSNAISDITTAAGWEILNCSATAMAQDIRLVCMSSDTEGTGCDHLFQAGGAEGKLVRLPEDCGMSPFARVAQSYVSGDQLIPAGISARFVRRDGENGTGSGNSSLPQVQGLSLDTNFSAVDPSRYGNINIAVQGANFAGADVDGTLVSTTTARRRSGLSYNVSARDLSDFVGNAIDSIKSLSSFNTTKTISLPPVSVDKSATLLNKDIKCGNVDINVDLGVDGKAQAQISLGVAAQGTIVPPDLNDFAVTVGMDAVIDGTVDLSAGVSTTFDTGKIQVVPPLGIPGLDFPGILTIGPSFDVQTEATAKLDIAADLKVGIVYNISNAQLVFPDKNNQSGGNFGVGDTPLTLSVTPSVKSTGSLTAHLIPSLNLGIQALDNIASATVFLDLDASATMQLSLDAVDSASVSVDNGESSSNSTTSTSNSTSTATSTSSAVSAYYSVSSGSNSSASSSIDSSNANIYYYNFFRRSASAAPTTTKPTSIPQAISSAKLAASSASASASKATSSSVSNSTSSAGNSTSASTGNSSSSSTTTTTSSTGLQFGGCVEIDTGLAVNAGADAKFFDLFDASTQVPLFSKEFVLFKKCFGNGNATGSGTRRRRSPSSSFSSLPHQLTRLSNRAAAAAPVAANSTASSSLACLASSAVAPQPITGTIQIGGATVTIKPV</sequence>
<name>A0A9W9DHK1_9AGAR</name>